<dbReference type="RefSeq" id="WP_270043056.1">
    <property type="nucleotide sequence ID" value="NZ_JAPDOD010000028.1"/>
</dbReference>
<organism evidence="6 7">
    <name type="scientific">Solirubrobacter ginsenosidimutans</name>
    <dbReference type="NCBI Taxonomy" id="490573"/>
    <lineage>
        <taxon>Bacteria</taxon>
        <taxon>Bacillati</taxon>
        <taxon>Actinomycetota</taxon>
        <taxon>Thermoleophilia</taxon>
        <taxon>Solirubrobacterales</taxon>
        <taxon>Solirubrobacteraceae</taxon>
        <taxon>Solirubrobacter</taxon>
    </lineage>
</organism>
<keyword evidence="1" id="KW-0805">Transcription regulation</keyword>
<keyword evidence="2 4" id="KW-0238">DNA-binding</keyword>
<proteinExistence type="predicted"/>
<dbReference type="SUPFAM" id="SSF46689">
    <property type="entry name" value="Homeodomain-like"/>
    <property type="match status" value="1"/>
</dbReference>
<evidence type="ECO:0000256" key="4">
    <source>
        <dbReference type="PROSITE-ProRule" id="PRU00335"/>
    </source>
</evidence>
<dbReference type="PANTHER" id="PTHR30055">
    <property type="entry name" value="HTH-TYPE TRANSCRIPTIONAL REGULATOR RUTR"/>
    <property type="match status" value="1"/>
</dbReference>
<evidence type="ECO:0000256" key="1">
    <source>
        <dbReference type="ARBA" id="ARBA00023015"/>
    </source>
</evidence>
<feature type="DNA-binding region" description="H-T-H motif" evidence="4">
    <location>
        <begin position="36"/>
        <end position="55"/>
    </location>
</feature>
<evidence type="ECO:0000256" key="2">
    <source>
        <dbReference type="ARBA" id="ARBA00023125"/>
    </source>
</evidence>
<dbReference type="PANTHER" id="PTHR30055:SF174">
    <property type="entry name" value="TRANSCRIPTIONAL REGULATORY PROTEIN (PROBABLY TETR-FAMILY)-RELATED"/>
    <property type="match status" value="1"/>
</dbReference>
<protein>
    <submittedName>
        <fullName evidence="6">TetR/AcrR family transcriptional regulator</fullName>
    </submittedName>
</protein>
<accession>A0A9X3MZ36</accession>
<reference evidence="6" key="1">
    <citation type="submission" date="2022-10" db="EMBL/GenBank/DDBJ databases">
        <title>The WGS of Solirubrobacter ginsenosidimutans DSM 21036.</title>
        <authorList>
            <person name="Jiang Z."/>
        </authorList>
    </citation>
    <scope>NUCLEOTIDE SEQUENCE</scope>
    <source>
        <strain evidence="6">DSM 21036</strain>
    </source>
</reference>
<keyword evidence="7" id="KW-1185">Reference proteome</keyword>
<evidence type="ECO:0000259" key="5">
    <source>
        <dbReference type="PROSITE" id="PS50977"/>
    </source>
</evidence>
<dbReference type="Pfam" id="PF21943">
    <property type="entry name" value="TetR_C_46"/>
    <property type="match status" value="1"/>
</dbReference>
<dbReference type="GO" id="GO:0003700">
    <property type="term" value="F:DNA-binding transcription factor activity"/>
    <property type="evidence" value="ECO:0007669"/>
    <property type="project" value="TreeGrafter"/>
</dbReference>
<dbReference type="AlphaFoldDB" id="A0A9X3MZ36"/>
<dbReference type="SUPFAM" id="SSF48498">
    <property type="entry name" value="Tetracyclin repressor-like, C-terminal domain"/>
    <property type="match status" value="1"/>
</dbReference>
<dbReference type="Pfam" id="PF00440">
    <property type="entry name" value="TetR_N"/>
    <property type="match status" value="1"/>
</dbReference>
<evidence type="ECO:0000313" key="6">
    <source>
        <dbReference type="EMBL" id="MDA0163807.1"/>
    </source>
</evidence>
<feature type="domain" description="HTH tetR-type" evidence="5">
    <location>
        <begin position="13"/>
        <end position="73"/>
    </location>
</feature>
<gene>
    <name evidence="6" type="ORF">OM076_26285</name>
</gene>
<dbReference type="GO" id="GO:0000976">
    <property type="term" value="F:transcription cis-regulatory region binding"/>
    <property type="evidence" value="ECO:0007669"/>
    <property type="project" value="TreeGrafter"/>
</dbReference>
<name>A0A9X3MZ36_9ACTN</name>
<dbReference type="InterPro" id="IPR009057">
    <property type="entry name" value="Homeodomain-like_sf"/>
</dbReference>
<dbReference type="PRINTS" id="PR00455">
    <property type="entry name" value="HTHTETR"/>
</dbReference>
<dbReference type="InterPro" id="IPR050109">
    <property type="entry name" value="HTH-type_TetR-like_transc_reg"/>
</dbReference>
<dbReference type="PROSITE" id="PS50977">
    <property type="entry name" value="HTH_TETR_2"/>
    <property type="match status" value="1"/>
</dbReference>
<dbReference type="InterPro" id="IPR036271">
    <property type="entry name" value="Tet_transcr_reg_TetR-rel_C_sf"/>
</dbReference>
<dbReference type="Proteomes" id="UP001149140">
    <property type="component" value="Unassembled WGS sequence"/>
</dbReference>
<dbReference type="Gene3D" id="1.10.357.10">
    <property type="entry name" value="Tetracycline Repressor, domain 2"/>
    <property type="match status" value="1"/>
</dbReference>
<dbReference type="InterPro" id="IPR054129">
    <property type="entry name" value="DesT_TetR_C"/>
</dbReference>
<evidence type="ECO:0000256" key="3">
    <source>
        <dbReference type="ARBA" id="ARBA00023163"/>
    </source>
</evidence>
<dbReference type="InterPro" id="IPR001647">
    <property type="entry name" value="HTH_TetR"/>
</dbReference>
<comment type="caution">
    <text evidence="6">The sequence shown here is derived from an EMBL/GenBank/DDBJ whole genome shotgun (WGS) entry which is preliminary data.</text>
</comment>
<keyword evidence="3" id="KW-0804">Transcription</keyword>
<sequence>MTPEPAYTRLDVDERRRRLLELGADLFTRFAYDELSMAKIAKEAGISKALLYHYFPSKEAYFVATLEEKAEELAARTAPDPALEPFEQLAGSLDAYLGWIEENASSYDKMIRSAGAVSEVRAMLDRVRGDTAQRIVDGLRGDGPASPALRTAVRGWLGFMDGACLDWIAHDRDLAREALHGLLLGTLMGAVLAAEGAAEEAT</sequence>
<evidence type="ECO:0000313" key="7">
    <source>
        <dbReference type="Proteomes" id="UP001149140"/>
    </source>
</evidence>
<dbReference type="EMBL" id="JAPDOD010000028">
    <property type="protein sequence ID" value="MDA0163807.1"/>
    <property type="molecule type" value="Genomic_DNA"/>
</dbReference>